<evidence type="ECO:0000259" key="1">
    <source>
        <dbReference type="Pfam" id="PF06032"/>
    </source>
</evidence>
<proteinExistence type="predicted"/>
<name>A0AA97F6E2_9SPHN</name>
<dbReference type="Proteomes" id="UP001302429">
    <property type="component" value="Chromosome"/>
</dbReference>
<feature type="domain" description="S-Me-THD-like C-terminal" evidence="2">
    <location>
        <begin position="169"/>
        <end position="361"/>
    </location>
</feature>
<dbReference type="SUPFAM" id="SSF160991">
    <property type="entry name" value="CV3147-like"/>
    <property type="match status" value="1"/>
</dbReference>
<dbReference type="Pfam" id="PF20906">
    <property type="entry name" value="S-Me-THD_C"/>
    <property type="match status" value="1"/>
</dbReference>
<evidence type="ECO:0000313" key="4">
    <source>
        <dbReference type="Proteomes" id="UP001302429"/>
    </source>
</evidence>
<accession>A0AA97F6E2</accession>
<dbReference type="Gene3D" id="3.40.1610.10">
    <property type="entry name" value="CV3147-like domain"/>
    <property type="match status" value="1"/>
</dbReference>
<organism evidence="3 4">
    <name type="scientific">Alterisphingorhabdus coralli</name>
    <dbReference type="NCBI Taxonomy" id="3071408"/>
    <lineage>
        <taxon>Bacteria</taxon>
        <taxon>Pseudomonadati</taxon>
        <taxon>Pseudomonadota</taxon>
        <taxon>Alphaproteobacteria</taxon>
        <taxon>Sphingomonadales</taxon>
        <taxon>Sphingomonadaceae</taxon>
        <taxon>Alterisphingorhabdus (ex Yan et al. 2024)</taxon>
    </lineage>
</organism>
<dbReference type="InterPro" id="IPR048350">
    <property type="entry name" value="S-Me-THD-like_C"/>
</dbReference>
<gene>
    <name evidence="3" type="ORF">RB602_00350</name>
</gene>
<evidence type="ECO:0000313" key="3">
    <source>
        <dbReference type="EMBL" id="WOE75204.1"/>
    </source>
</evidence>
<protein>
    <submittedName>
        <fullName evidence="3">DUF917 domain-containing protein</fullName>
    </submittedName>
</protein>
<dbReference type="Pfam" id="PF06032">
    <property type="entry name" value="S-Me-THD_N"/>
    <property type="match status" value="1"/>
</dbReference>
<keyword evidence="4" id="KW-1185">Reference proteome</keyword>
<sequence length="366" mass="39795">MSIIQNQNDIRDMARGAVFLGAGGGGDPQIGELFLHNQLAQGRKPNIVSAETLDDDAFVVSIAGVGAPTVLVEYLVSEAHLLDLLEKAEAFYGRKVDALISAEIGGANSMFPLALSASTGLPVIDADGMGRAFPHLEMTTFSVYGSKATPAIVTDELGNKVTLDLLTDRLAEETLRPVVAALGAMVFSAIYPMTAKFVKANAVHGSITHSLAIGRCIREGRDKSEDVFETLLQYLNQPDEDRHAKILFDGKIVDVSHETRDGWHWGKAVLRPLDNGPDEFEIEIQNEFIIARKNGEPAAVVPELIIVLDRETGEPMTAEMLRYGLRVKVVGYSSAEIMRRPECLEVWGPKAFGLDMDFMPISECVA</sequence>
<dbReference type="InterPro" id="IPR027479">
    <property type="entry name" value="S-Me-THD_N_sf"/>
</dbReference>
<evidence type="ECO:0000259" key="2">
    <source>
        <dbReference type="Pfam" id="PF20906"/>
    </source>
</evidence>
<reference evidence="3 4" key="1">
    <citation type="submission" date="2023-10" db="EMBL/GenBank/DDBJ databases">
        <title>Complete genome sequence of a Sphingomonadaceae bacterium.</title>
        <authorList>
            <person name="Yan C."/>
        </authorList>
    </citation>
    <scope>NUCLEOTIDE SEQUENCE [LARGE SCALE GENOMIC DNA]</scope>
    <source>
        <strain evidence="3 4">SCSIO 66989</strain>
    </source>
</reference>
<dbReference type="RefSeq" id="WP_317081902.1">
    <property type="nucleotide sequence ID" value="NZ_CP136594.1"/>
</dbReference>
<dbReference type="InterPro" id="IPR024071">
    <property type="entry name" value="S-Me-THD_C_sf"/>
</dbReference>
<dbReference type="AlphaFoldDB" id="A0AA97F6E2"/>
<dbReference type="KEGG" id="acoa:RB602_00350"/>
<dbReference type="InterPro" id="IPR010318">
    <property type="entry name" value="S-Me-THD_N"/>
</dbReference>
<dbReference type="Gene3D" id="2.40.390.10">
    <property type="entry name" value="CV3147-like"/>
    <property type="match status" value="1"/>
</dbReference>
<dbReference type="EMBL" id="CP136594">
    <property type="protein sequence ID" value="WOE75204.1"/>
    <property type="molecule type" value="Genomic_DNA"/>
</dbReference>
<feature type="domain" description="S-Me-THD N-terminal" evidence="1">
    <location>
        <begin position="9"/>
        <end position="164"/>
    </location>
</feature>